<keyword evidence="3 7" id="KW-0812">Transmembrane</keyword>
<keyword evidence="2" id="KW-0813">Transport</keyword>
<dbReference type="GO" id="GO:0022857">
    <property type="term" value="F:transmembrane transporter activity"/>
    <property type="evidence" value="ECO:0000318"/>
    <property type="project" value="GO_Central"/>
</dbReference>
<dbReference type="SUPFAM" id="SSF103473">
    <property type="entry name" value="MFS general substrate transporter"/>
    <property type="match status" value="1"/>
</dbReference>
<accession>D6WLN8</accession>
<dbReference type="PANTHER" id="PTHR11662:SF411">
    <property type="entry name" value="GH05102P"/>
    <property type="match status" value="1"/>
</dbReference>
<keyword evidence="10" id="KW-1185">Reference proteome</keyword>
<dbReference type="Pfam" id="PF07690">
    <property type="entry name" value="MFS_1"/>
    <property type="match status" value="1"/>
</dbReference>
<evidence type="ECO:0000313" key="10">
    <source>
        <dbReference type="Proteomes" id="UP000007266"/>
    </source>
</evidence>
<feature type="transmembrane region" description="Helical" evidence="7">
    <location>
        <begin position="182"/>
        <end position="203"/>
    </location>
</feature>
<keyword evidence="4" id="KW-0769">Symport</keyword>
<dbReference type="GO" id="GO:0015293">
    <property type="term" value="F:symporter activity"/>
    <property type="evidence" value="ECO:0007669"/>
    <property type="project" value="UniProtKB-KW"/>
</dbReference>
<evidence type="ECO:0000313" key="9">
    <source>
        <dbReference type="EMBL" id="EFA04143.1"/>
    </source>
</evidence>
<evidence type="ECO:0000256" key="5">
    <source>
        <dbReference type="ARBA" id="ARBA00022989"/>
    </source>
</evidence>
<feature type="transmembrane region" description="Helical" evidence="7">
    <location>
        <begin position="345"/>
        <end position="366"/>
    </location>
</feature>
<evidence type="ECO:0000256" key="1">
    <source>
        <dbReference type="ARBA" id="ARBA00004141"/>
    </source>
</evidence>
<keyword evidence="6 7" id="KW-0472">Membrane</keyword>
<dbReference type="KEGG" id="tca:660715"/>
<feature type="domain" description="Major facilitator superfamily (MFS) profile" evidence="8">
    <location>
        <begin position="14"/>
        <end position="437"/>
    </location>
</feature>
<dbReference type="OrthoDB" id="6738476at2759"/>
<dbReference type="InterPro" id="IPR050382">
    <property type="entry name" value="MFS_Na/Anion_cotransporter"/>
</dbReference>
<dbReference type="InterPro" id="IPR020846">
    <property type="entry name" value="MFS_dom"/>
</dbReference>
<dbReference type="Proteomes" id="UP000007266">
    <property type="component" value="Linkage group 5"/>
</dbReference>
<protein>
    <submittedName>
        <fullName evidence="9">Inorganic phosphate cotransporter-like Protein</fullName>
    </submittedName>
</protein>
<dbReference type="FunFam" id="1.20.1250.20:FF:000157">
    <property type="entry name" value="Inorganic phosphate cotransporter"/>
    <property type="match status" value="1"/>
</dbReference>
<feature type="transmembrane region" description="Helical" evidence="7">
    <location>
        <begin position="157"/>
        <end position="176"/>
    </location>
</feature>
<sequence length="460" mass="51195">MAKNSEILTCQRVLSIMVIIGFMIHHMIRINISIAIVEMVARNDSNNSLESHGPRYNWDEQAKNDILGYFFWGYLITQVPGGRLSEMFGTKIVVGIGLLTSGVLTVLTPVACNLGYYWLLAARFSLGVAIGIHWPSTPPLATRWIAPADTSKFMSHMTASSLGAAITLPVCGYLIADFGWPSVFYVTGAITIAWSIAWFWLVYDSPEQHPRISREEKERLKSEIKCVIVEKTETPWRKILTSAPVWALIVTNTGAAFAFFVAFTQLPTYMSQVLHFNIKQNGWFSSLPYLVRYLTSVTSSIAADAVKKTGKFSTTAIRKLFTGIVFGGMALLFFVQAFWGYNYVVSIVVFTGCLGLIGLSTPGVLANFVDIAPPFSGTIFGVSQIPVSISGYVTTKIVALITKEEQGFEQWAIMFWILVGSNLFAFVFFMVFASGEEQQWSKRVNKTEMEKLQSEETLKL</sequence>
<gene>
    <name evidence="9" type="primary">AUGUSTUS-3.0.2_14387</name>
    <name evidence="9" type="ORF">TcasGA2_TC014387</name>
</gene>
<dbReference type="eggNOG" id="KOG2532">
    <property type="taxonomic scope" value="Eukaryota"/>
</dbReference>
<evidence type="ECO:0000256" key="3">
    <source>
        <dbReference type="ARBA" id="ARBA00022692"/>
    </source>
</evidence>
<feature type="transmembrane region" description="Helical" evidence="7">
    <location>
        <begin position="378"/>
        <end position="401"/>
    </location>
</feature>
<feature type="transmembrane region" description="Helical" evidence="7">
    <location>
        <begin position="245"/>
        <end position="266"/>
    </location>
</feature>
<dbReference type="PANTHER" id="PTHR11662">
    <property type="entry name" value="SOLUTE CARRIER FAMILY 17"/>
    <property type="match status" value="1"/>
</dbReference>
<dbReference type="OMA" id="PLATRWI"/>
<dbReference type="InParanoid" id="D6WLN8"/>
<feature type="transmembrane region" description="Helical" evidence="7">
    <location>
        <begin position="92"/>
        <end position="110"/>
    </location>
</feature>
<dbReference type="PhylomeDB" id="D6WLN8"/>
<dbReference type="HOGENOM" id="CLU_001265_5_0_1"/>
<comment type="subcellular location">
    <subcellularLocation>
        <location evidence="1">Membrane</location>
        <topology evidence="1">Multi-pass membrane protein</topology>
    </subcellularLocation>
</comment>
<dbReference type="EMBL" id="KQ971343">
    <property type="protein sequence ID" value="EFA04143.1"/>
    <property type="molecule type" value="Genomic_DNA"/>
</dbReference>
<reference evidence="9 10" key="1">
    <citation type="journal article" date="2008" name="Nature">
        <title>The genome of the model beetle and pest Tribolium castaneum.</title>
        <authorList>
            <consortium name="Tribolium Genome Sequencing Consortium"/>
            <person name="Richards S."/>
            <person name="Gibbs R.A."/>
            <person name="Weinstock G.M."/>
            <person name="Brown S.J."/>
            <person name="Denell R."/>
            <person name="Beeman R.W."/>
            <person name="Gibbs R."/>
            <person name="Beeman R.W."/>
            <person name="Brown S.J."/>
            <person name="Bucher G."/>
            <person name="Friedrich M."/>
            <person name="Grimmelikhuijzen C.J."/>
            <person name="Klingler M."/>
            <person name="Lorenzen M."/>
            <person name="Richards S."/>
            <person name="Roth S."/>
            <person name="Schroder R."/>
            <person name="Tautz D."/>
            <person name="Zdobnov E.M."/>
            <person name="Muzny D."/>
            <person name="Gibbs R.A."/>
            <person name="Weinstock G.M."/>
            <person name="Attaway T."/>
            <person name="Bell S."/>
            <person name="Buhay C.J."/>
            <person name="Chandrabose M.N."/>
            <person name="Chavez D."/>
            <person name="Clerk-Blankenburg K.P."/>
            <person name="Cree A."/>
            <person name="Dao M."/>
            <person name="Davis C."/>
            <person name="Chacko J."/>
            <person name="Dinh H."/>
            <person name="Dugan-Rocha S."/>
            <person name="Fowler G."/>
            <person name="Garner T.T."/>
            <person name="Garnes J."/>
            <person name="Gnirke A."/>
            <person name="Hawes A."/>
            <person name="Hernandez J."/>
            <person name="Hines S."/>
            <person name="Holder M."/>
            <person name="Hume J."/>
            <person name="Jhangiani S.N."/>
            <person name="Joshi V."/>
            <person name="Khan Z.M."/>
            <person name="Jackson L."/>
            <person name="Kovar C."/>
            <person name="Kowis A."/>
            <person name="Lee S."/>
            <person name="Lewis L.R."/>
            <person name="Margolis J."/>
            <person name="Morgan M."/>
            <person name="Nazareth L.V."/>
            <person name="Nguyen N."/>
            <person name="Okwuonu G."/>
            <person name="Parker D."/>
            <person name="Richards S."/>
            <person name="Ruiz S.J."/>
            <person name="Santibanez J."/>
            <person name="Savard J."/>
            <person name="Scherer S.E."/>
            <person name="Schneider B."/>
            <person name="Sodergren E."/>
            <person name="Tautz D."/>
            <person name="Vattahil S."/>
            <person name="Villasana D."/>
            <person name="White C.S."/>
            <person name="Wright R."/>
            <person name="Park Y."/>
            <person name="Beeman R.W."/>
            <person name="Lord J."/>
            <person name="Oppert B."/>
            <person name="Lorenzen M."/>
            <person name="Brown S."/>
            <person name="Wang L."/>
            <person name="Savard J."/>
            <person name="Tautz D."/>
            <person name="Richards S."/>
            <person name="Weinstock G."/>
            <person name="Gibbs R.A."/>
            <person name="Liu Y."/>
            <person name="Worley K."/>
            <person name="Weinstock G."/>
            <person name="Elsik C.G."/>
            <person name="Reese J.T."/>
            <person name="Elhaik E."/>
            <person name="Landan G."/>
            <person name="Graur D."/>
            <person name="Arensburger P."/>
            <person name="Atkinson P."/>
            <person name="Beeman R.W."/>
            <person name="Beidler J."/>
            <person name="Brown S.J."/>
            <person name="Demuth J.P."/>
            <person name="Drury D.W."/>
            <person name="Du Y.Z."/>
            <person name="Fujiwara H."/>
            <person name="Lorenzen M."/>
            <person name="Maselli V."/>
            <person name="Osanai M."/>
            <person name="Park Y."/>
            <person name="Robertson H.M."/>
            <person name="Tu Z."/>
            <person name="Wang J.J."/>
            <person name="Wang S."/>
            <person name="Richards S."/>
            <person name="Song H."/>
            <person name="Zhang L."/>
            <person name="Sodergren E."/>
            <person name="Werner D."/>
            <person name="Stanke M."/>
            <person name="Morgenstern B."/>
            <person name="Solovyev V."/>
            <person name="Kosarev P."/>
            <person name="Brown G."/>
            <person name="Chen H.C."/>
            <person name="Ermolaeva O."/>
            <person name="Hlavina W."/>
            <person name="Kapustin Y."/>
            <person name="Kiryutin B."/>
            <person name="Kitts P."/>
            <person name="Maglott D."/>
            <person name="Pruitt K."/>
            <person name="Sapojnikov V."/>
            <person name="Souvorov A."/>
            <person name="Mackey A.J."/>
            <person name="Waterhouse R.M."/>
            <person name="Wyder S."/>
            <person name="Zdobnov E.M."/>
            <person name="Zdobnov E.M."/>
            <person name="Wyder S."/>
            <person name="Kriventseva E.V."/>
            <person name="Kadowaki T."/>
            <person name="Bork P."/>
            <person name="Aranda M."/>
            <person name="Bao R."/>
            <person name="Beermann A."/>
            <person name="Berns N."/>
            <person name="Bolognesi R."/>
            <person name="Bonneton F."/>
            <person name="Bopp D."/>
            <person name="Brown S.J."/>
            <person name="Bucher G."/>
            <person name="Butts T."/>
            <person name="Chaumot A."/>
            <person name="Denell R.E."/>
            <person name="Ferrier D.E."/>
            <person name="Friedrich M."/>
            <person name="Gordon C.M."/>
            <person name="Jindra M."/>
            <person name="Klingler M."/>
            <person name="Lan Q."/>
            <person name="Lattorff H.M."/>
            <person name="Laudet V."/>
            <person name="von Levetsow C."/>
            <person name="Liu Z."/>
            <person name="Lutz R."/>
            <person name="Lynch J.A."/>
            <person name="da Fonseca R.N."/>
            <person name="Posnien N."/>
            <person name="Reuter R."/>
            <person name="Roth S."/>
            <person name="Savard J."/>
            <person name="Schinko J.B."/>
            <person name="Schmitt C."/>
            <person name="Schoppmeier M."/>
            <person name="Schroder R."/>
            <person name="Shippy T.D."/>
            <person name="Simonnet F."/>
            <person name="Marques-Souza H."/>
            <person name="Tautz D."/>
            <person name="Tomoyasu Y."/>
            <person name="Trauner J."/>
            <person name="Van der Zee M."/>
            <person name="Vervoort M."/>
            <person name="Wittkopp N."/>
            <person name="Wimmer E.A."/>
            <person name="Yang X."/>
            <person name="Jones A.K."/>
            <person name="Sattelle D.B."/>
            <person name="Ebert P.R."/>
            <person name="Nelson D."/>
            <person name="Scott J.G."/>
            <person name="Beeman R.W."/>
            <person name="Muthukrishnan S."/>
            <person name="Kramer K.J."/>
            <person name="Arakane Y."/>
            <person name="Beeman R.W."/>
            <person name="Zhu Q."/>
            <person name="Hogenkamp D."/>
            <person name="Dixit R."/>
            <person name="Oppert B."/>
            <person name="Jiang H."/>
            <person name="Zou Z."/>
            <person name="Marshall J."/>
            <person name="Elpidina E."/>
            <person name="Vinokurov K."/>
            <person name="Oppert C."/>
            <person name="Zou Z."/>
            <person name="Evans J."/>
            <person name="Lu Z."/>
            <person name="Zhao P."/>
            <person name="Sumathipala N."/>
            <person name="Altincicek B."/>
            <person name="Vilcinskas A."/>
            <person name="Williams M."/>
            <person name="Hultmark D."/>
            <person name="Hetru C."/>
            <person name="Jiang H."/>
            <person name="Grimmelikhuijzen C.J."/>
            <person name="Hauser F."/>
            <person name="Cazzamali G."/>
            <person name="Williamson M."/>
            <person name="Park Y."/>
            <person name="Li B."/>
            <person name="Tanaka Y."/>
            <person name="Predel R."/>
            <person name="Neupert S."/>
            <person name="Schachtner J."/>
            <person name="Verleyen P."/>
            <person name="Raible F."/>
            <person name="Bork P."/>
            <person name="Friedrich M."/>
            <person name="Walden K.K."/>
            <person name="Robertson H.M."/>
            <person name="Angeli S."/>
            <person name="Foret S."/>
            <person name="Bucher G."/>
            <person name="Schuetz S."/>
            <person name="Maleszka R."/>
            <person name="Wimmer E.A."/>
            <person name="Beeman R.W."/>
            <person name="Lorenzen M."/>
            <person name="Tomoyasu Y."/>
            <person name="Miller S.C."/>
            <person name="Grossmann D."/>
            <person name="Bucher G."/>
        </authorList>
    </citation>
    <scope>NUCLEOTIDE SEQUENCE [LARGE SCALE GENOMIC DNA]</scope>
    <source>
        <strain evidence="9 10">Georgia GA2</strain>
    </source>
</reference>
<feature type="transmembrane region" description="Helical" evidence="7">
    <location>
        <begin position="318"/>
        <end position="339"/>
    </location>
</feature>
<name>D6WLN8_TRICA</name>
<reference evidence="9 10" key="2">
    <citation type="journal article" date="2010" name="Nucleic Acids Res.">
        <title>BeetleBase in 2010: revisions to provide comprehensive genomic information for Tribolium castaneum.</title>
        <authorList>
            <person name="Kim H.S."/>
            <person name="Murphy T."/>
            <person name="Xia J."/>
            <person name="Caragea D."/>
            <person name="Park Y."/>
            <person name="Beeman R.W."/>
            <person name="Lorenzen M.D."/>
            <person name="Butcher S."/>
            <person name="Manak J.R."/>
            <person name="Brown S.J."/>
        </authorList>
    </citation>
    <scope>GENOME REANNOTATION</scope>
    <source>
        <strain evidence="9 10">Georgia GA2</strain>
    </source>
</reference>
<proteinExistence type="predicted"/>
<feature type="transmembrane region" description="Helical" evidence="7">
    <location>
        <begin position="116"/>
        <end position="136"/>
    </location>
</feature>
<dbReference type="PROSITE" id="PS50850">
    <property type="entry name" value="MFS"/>
    <property type="match status" value="1"/>
</dbReference>
<feature type="transmembrane region" description="Helical" evidence="7">
    <location>
        <begin position="413"/>
        <end position="433"/>
    </location>
</feature>
<organism evidence="9 10">
    <name type="scientific">Tribolium castaneum</name>
    <name type="common">Red flour beetle</name>
    <dbReference type="NCBI Taxonomy" id="7070"/>
    <lineage>
        <taxon>Eukaryota</taxon>
        <taxon>Metazoa</taxon>
        <taxon>Ecdysozoa</taxon>
        <taxon>Arthropoda</taxon>
        <taxon>Hexapoda</taxon>
        <taxon>Insecta</taxon>
        <taxon>Pterygota</taxon>
        <taxon>Neoptera</taxon>
        <taxon>Endopterygota</taxon>
        <taxon>Coleoptera</taxon>
        <taxon>Polyphaga</taxon>
        <taxon>Cucujiformia</taxon>
        <taxon>Tenebrionidae</taxon>
        <taxon>Tenebrionidae incertae sedis</taxon>
        <taxon>Tribolium</taxon>
    </lineage>
</organism>
<dbReference type="GO" id="GO:0016020">
    <property type="term" value="C:membrane"/>
    <property type="evidence" value="ECO:0000318"/>
    <property type="project" value="GO_Central"/>
</dbReference>
<dbReference type="FunFam" id="1.20.1250.20:FF:000003">
    <property type="entry name" value="Solute carrier family 17 member 3"/>
    <property type="match status" value="1"/>
</dbReference>
<dbReference type="Gene3D" id="1.20.1250.20">
    <property type="entry name" value="MFS general substrate transporter like domains"/>
    <property type="match status" value="2"/>
</dbReference>
<dbReference type="InterPro" id="IPR036259">
    <property type="entry name" value="MFS_trans_sf"/>
</dbReference>
<feature type="transmembrane region" description="Helical" evidence="7">
    <location>
        <begin position="12"/>
        <end position="32"/>
    </location>
</feature>
<dbReference type="AlphaFoldDB" id="D6WLN8"/>
<keyword evidence="5 7" id="KW-1133">Transmembrane helix</keyword>
<evidence type="ECO:0000256" key="4">
    <source>
        <dbReference type="ARBA" id="ARBA00022847"/>
    </source>
</evidence>
<evidence type="ECO:0000256" key="2">
    <source>
        <dbReference type="ARBA" id="ARBA00022448"/>
    </source>
</evidence>
<evidence type="ECO:0000259" key="8">
    <source>
        <dbReference type="PROSITE" id="PS50850"/>
    </source>
</evidence>
<evidence type="ECO:0000256" key="7">
    <source>
        <dbReference type="SAM" id="Phobius"/>
    </source>
</evidence>
<evidence type="ECO:0000256" key="6">
    <source>
        <dbReference type="ARBA" id="ARBA00023136"/>
    </source>
</evidence>
<dbReference type="InterPro" id="IPR011701">
    <property type="entry name" value="MFS"/>
</dbReference>